<accession>A0ACC0WNC5</accession>
<proteinExistence type="predicted"/>
<organism evidence="1 2">
    <name type="scientific">Peronosclerospora sorghi</name>
    <dbReference type="NCBI Taxonomy" id="230839"/>
    <lineage>
        <taxon>Eukaryota</taxon>
        <taxon>Sar</taxon>
        <taxon>Stramenopiles</taxon>
        <taxon>Oomycota</taxon>
        <taxon>Peronosporomycetes</taxon>
        <taxon>Peronosporales</taxon>
        <taxon>Peronosporaceae</taxon>
        <taxon>Peronosclerospora</taxon>
    </lineage>
</organism>
<dbReference type="EMBL" id="CM047589">
    <property type="protein sequence ID" value="KAI9920378.1"/>
    <property type="molecule type" value="Genomic_DNA"/>
</dbReference>
<reference evidence="1 2" key="1">
    <citation type="journal article" date="2022" name="bioRxiv">
        <title>The genome of the oomycete Peronosclerospora sorghi, a cosmopolitan pathogen of maize and sorghum, is inflated with dispersed pseudogenes.</title>
        <authorList>
            <person name="Fletcher K."/>
            <person name="Martin F."/>
            <person name="Isakeit T."/>
            <person name="Cavanaugh K."/>
            <person name="Magill C."/>
            <person name="Michelmore R."/>
        </authorList>
    </citation>
    <scope>NUCLEOTIDE SEQUENCE [LARGE SCALE GENOMIC DNA]</scope>
    <source>
        <strain evidence="1">P6</strain>
    </source>
</reference>
<dbReference type="Proteomes" id="UP001163321">
    <property type="component" value="Chromosome 10"/>
</dbReference>
<keyword evidence="2" id="KW-1185">Reference proteome</keyword>
<evidence type="ECO:0000313" key="1">
    <source>
        <dbReference type="EMBL" id="KAI9920378.1"/>
    </source>
</evidence>
<sequence length="826" mass="93500">MDATCLPSPRTRLPEPRDVDDEQLVATKASASRPFWSSMTLSSSDVTSLPWLGWLFVYAFLQFFLSTCRCIGLKALVTMYGAPDDYTVTVKASSLGLGFLEDLVCTSYVATALWLFDTLKRSATDRWGHLTHTHAALQVATFTVSWLLVFVAIAPVVADLVFVLCRDTRFSFSLLATILREREHIKNAPIRTEEVHTAYVGAAFVVVLATLFSLVRTRTTWADLSLWSPVELVAPASRKQSVSVKTGTDDAARGVQYTAVALEEGSDNEMDDRFRPVRRQSYNHVVQVSTVLLGLLLGPTLLIALRSMCSPLIAYAALNVTLNEFFFQVFEPAPIKTTIVESAQPWMEKYIDDLEVHTLFGNDSLYRRTTGFRGDLAFNVSIDPANPPNVLIIGVESFRYRDSRYLVGEHDPSNLFKGTNLTITPKFDRWAKRGVALRNIWSSIPTSRSLESLLYAQVPYDSSVHTGITDGKIHTNLSGLPQLFLQKGYETFFTTGSAIDFDNWDTFLPTHGFNTVWSKREMKRIAQRKYNISAVDWNGVERRGLGWGVHDDVSFHVLGDLLVEKRRKRQQLAAQGKPTQPLFITHYTISSHEYFDSWPRWFDKVSRPDFSPMWEREEHATRVQNYMTVRYFSDHELGKFMDRMEREGVLNDTIVVIVGDHGQAPENDKPNLEEESCTRIPGAIIAEGRLGDAVGLVIDDVAEQYDLLNTLADITGLPDGGFNQTGVGRSLKRKLVSKTHVVYSNDPRRKMSIVHGHLRLRYDAVTDHVMLHDTDTDFHMLHDLMPLLSRKEQEMWKAWRDDGRRISAYFKARWDGKCLLAVECGL</sequence>
<gene>
    <name evidence="1" type="ORF">PsorP6_015524</name>
</gene>
<evidence type="ECO:0000313" key="2">
    <source>
        <dbReference type="Proteomes" id="UP001163321"/>
    </source>
</evidence>
<protein>
    <submittedName>
        <fullName evidence="1">Uncharacterized protein</fullName>
    </submittedName>
</protein>
<name>A0ACC0WNC5_9STRA</name>
<comment type="caution">
    <text evidence="1">The sequence shown here is derived from an EMBL/GenBank/DDBJ whole genome shotgun (WGS) entry which is preliminary data.</text>
</comment>